<evidence type="ECO:0000313" key="4">
    <source>
        <dbReference type="EMBL" id="PEN15500.1"/>
    </source>
</evidence>
<dbReference type="EMBL" id="NCWU01000017">
    <property type="protein sequence ID" value="PAK84752.1"/>
    <property type="molecule type" value="Genomic_DNA"/>
</dbReference>
<accession>A0A5F0LZY0</accession>
<dbReference type="Proteomes" id="UP000219947">
    <property type="component" value="Unassembled WGS sequence"/>
</dbReference>
<keyword evidence="6" id="KW-1185">Reference proteome</keyword>
<dbReference type="EMBL" id="PDEV01000006">
    <property type="protein sequence ID" value="PEN15500.1"/>
    <property type="molecule type" value="Genomic_DNA"/>
</dbReference>
<reference evidence="4" key="2">
    <citation type="submission" date="2017-10" db="EMBL/GenBank/DDBJ databases">
        <title>Kefir isolates.</title>
        <authorList>
            <person name="Kim Y."/>
            <person name="Blasche S."/>
        </authorList>
    </citation>
    <scope>NUCLEOTIDE SEQUENCE [LARGE SCALE GENOMIC DNA]</scope>
    <source>
        <strain evidence="4">OG2-2</strain>
    </source>
</reference>
<dbReference type="Proteomes" id="UP000769484">
    <property type="component" value="Unassembled WGS sequence"/>
</dbReference>
<evidence type="ECO:0000313" key="3">
    <source>
        <dbReference type="EMBL" id="PAK84752.1"/>
    </source>
</evidence>
<dbReference type="AlphaFoldDB" id="A0A269YGV2"/>
<accession>A0A269YGV2</accession>
<organism evidence="4 6">
    <name type="scientific">Rothia dentocariosa</name>
    <dbReference type="NCBI Taxonomy" id="2047"/>
    <lineage>
        <taxon>Bacteria</taxon>
        <taxon>Bacillati</taxon>
        <taxon>Actinomycetota</taxon>
        <taxon>Actinomycetes</taxon>
        <taxon>Micrococcales</taxon>
        <taxon>Micrococcaceae</taxon>
        <taxon>Rothia</taxon>
    </lineage>
</organism>
<reference evidence="3 5" key="1">
    <citation type="submission" date="2017-04" db="EMBL/GenBank/DDBJ databases">
        <title>Kefir bacterial isolates.</title>
        <authorList>
            <person name="Kim Y."/>
            <person name="Blasche S."/>
            <person name="Patil K.R."/>
        </authorList>
    </citation>
    <scope>NUCLEOTIDE SEQUENCE [LARGE SCALE GENOMIC DNA]</scope>
    <source>
        <strain evidence="3 5">OG2-1</strain>
    </source>
</reference>
<feature type="transmembrane region" description="Helical" evidence="1">
    <location>
        <begin position="20"/>
        <end position="39"/>
    </location>
</feature>
<dbReference type="Proteomes" id="UP000216195">
    <property type="component" value="Unassembled WGS sequence"/>
</dbReference>
<name>A0A269YGV2_9MICC</name>
<protein>
    <submittedName>
        <fullName evidence="4">Uncharacterized protein</fullName>
    </submittedName>
</protein>
<feature type="transmembrane region" description="Helical" evidence="1">
    <location>
        <begin position="77"/>
        <end position="101"/>
    </location>
</feature>
<gene>
    <name evidence="3" type="ORF">B8W87_09905</name>
    <name evidence="4" type="ORF">CRM92_10445</name>
    <name evidence="2" type="ORF">HXO56_04765</name>
</gene>
<keyword evidence="1" id="KW-1133">Transmembrane helix</keyword>
<comment type="caution">
    <text evidence="4">The sequence shown here is derived from an EMBL/GenBank/DDBJ whole genome shotgun (WGS) entry which is preliminary data.</text>
</comment>
<proteinExistence type="predicted"/>
<sequence>MAKKSFNHLPPSTQLLRVGIIFEAVSVVLVILAFIPFPSLTVNAILFYITIIVGSFTSVIAFICAIVGLIRFVRHRIANIVLAAVSVLINPVTVVLADALLNSNG</sequence>
<keyword evidence="1" id="KW-0812">Transmembrane</keyword>
<evidence type="ECO:0000313" key="2">
    <source>
        <dbReference type="EMBL" id="MBF1649402.1"/>
    </source>
</evidence>
<evidence type="ECO:0000313" key="6">
    <source>
        <dbReference type="Proteomes" id="UP000219947"/>
    </source>
</evidence>
<evidence type="ECO:0000256" key="1">
    <source>
        <dbReference type="SAM" id="Phobius"/>
    </source>
</evidence>
<dbReference type="RefSeq" id="WP_004005956.1">
    <property type="nucleotide sequence ID" value="NZ_CABFMC010000003.1"/>
</dbReference>
<reference evidence="2" key="3">
    <citation type="submission" date="2020-04" db="EMBL/GenBank/DDBJ databases">
        <title>Deep metagenomics examines the oral microbiome during advanced dental caries in children, revealing novel taxa and co-occurrences with host molecules.</title>
        <authorList>
            <person name="Baker J.L."/>
            <person name="Morton J.T."/>
            <person name="Dinis M."/>
            <person name="Alvarez R."/>
            <person name="Tran N.C."/>
            <person name="Knight R."/>
            <person name="Edlund A."/>
        </authorList>
    </citation>
    <scope>NUCLEOTIDE SEQUENCE</scope>
    <source>
        <strain evidence="2">JCVI_47_bin.4</strain>
    </source>
</reference>
<feature type="transmembrane region" description="Helical" evidence="1">
    <location>
        <begin position="45"/>
        <end position="70"/>
    </location>
</feature>
<keyword evidence="1" id="KW-0472">Membrane</keyword>
<dbReference type="EMBL" id="JABZXJ010000015">
    <property type="protein sequence ID" value="MBF1649402.1"/>
    <property type="molecule type" value="Genomic_DNA"/>
</dbReference>
<evidence type="ECO:0000313" key="5">
    <source>
        <dbReference type="Proteomes" id="UP000216195"/>
    </source>
</evidence>